<dbReference type="Gene3D" id="1.10.1410.40">
    <property type="match status" value="1"/>
</dbReference>
<dbReference type="SMART" id="SM01265">
    <property type="entry name" value="Mab-21"/>
    <property type="match status" value="1"/>
</dbReference>
<dbReference type="AlphaFoldDB" id="A0A2Y9G959"/>
<dbReference type="GeneID" id="110570937"/>
<name>A0A2Y9G959_NEOSC</name>
<dbReference type="KEGG" id="nsu:110570937"/>
<dbReference type="InterPro" id="IPR046906">
    <property type="entry name" value="Mab-21_HhH/H2TH-like"/>
</dbReference>
<organism evidence="3 4">
    <name type="scientific">Neomonachus schauinslandi</name>
    <name type="common">Hawaiian monk seal</name>
    <name type="synonym">Monachus schauinslandi</name>
    <dbReference type="NCBI Taxonomy" id="29088"/>
    <lineage>
        <taxon>Eukaryota</taxon>
        <taxon>Metazoa</taxon>
        <taxon>Chordata</taxon>
        <taxon>Craniata</taxon>
        <taxon>Vertebrata</taxon>
        <taxon>Euteleostomi</taxon>
        <taxon>Mammalia</taxon>
        <taxon>Eutheria</taxon>
        <taxon>Laurasiatheria</taxon>
        <taxon>Carnivora</taxon>
        <taxon>Caniformia</taxon>
        <taxon>Pinnipedia</taxon>
        <taxon>Phocidae</taxon>
        <taxon>Monachinae</taxon>
        <taxon>Monachini</taxon>
        <taxon>Neomonachus</taxon>
    </lineage>
</organism>
<keyword evidence="3" id="KW-1185">Reference proteome</keyword>
<evidence type="ECO:0000313" key="3">
    <source>
        <dbReference type="Proteomes" id="UP000248481"/>
    </source>
</evidence>
<feature type="domain" description="Mab-21-like HhH/H2TH-like" evidence="2">
    <location>
        <begin position="390"/>
        <end position="450"/>
    </location>
</feature>
<protein>
    <submittedName>
        <fullName evidence="4">Protein mab-21-like 4</fullName>
    </submittedName>
</protein>
<gene>
    <name evidence="4" type="primary">MAB21L4</name>
</gene>
<accession>A0A2Y9G959</accession>
<dbReference type="InParanoid" id="A0A2Y9G959"/>
<evidence type="ECO:0000259" key="2">
    <source>
        <dbReference type="Pfam" id="PF20266"/>
    </source>
</evidence>
<proteinExistence type="predicted"/>
<dbReference type="InterPro" id="IPR024810">
    <property type="entry name" value="MAB21L/cGLR"/>
</dbReference>
<dbReference type="Pfam" id="PF20266">
    <property type="entry name" value="Mab-21_C"/>
    <property type="match status" value="1"/>
</dbReference>
<dbReference type="CTD" id="79919"/>
<evidence type="ECO:0000313" key="4">
    <source>
        <dbReference type="RefSeq" id="XP_021534695.1"/>
    </source>
</evidence>
<dbReference type="PANTHER" id="PTHR10656:SF7">
    <property type="entry name" value="PROTEIN MAB-21-LIKE 4"/>
    <property type="match status" value="1"/>
</dbReference>
<feature type="region of interest" description="Disordered" evidence="1">
    <location>
        <begin position="1"/>
        <end position="61"/>
    </location>
</feature>
<evidence type="ECO:0000256" key="1">
    <source>
        <dbReference type="SAM" id="MobiDB-lite"/>
    </source>
</evidence>
<sequence length="546" mass="59886">MTGFGHFGVTVPEEGAAGAKGESSPDDGGDRLGRAGLPVRRWRGPAGRGFPPREEELGGLPLEPGSLRLQTQGAGAAPEDLLLSRPGLLLCAQPAPAPSSRAALSPAPAMAVQMSLWHHYLQAIRSRGAPRAQDYQRAENVLLTVLERVHELDPRFLVDYSRDLEAFQFALRSSEDPVDMEVPLWVDAEALLVEEGGAAEAGEGPVSCCLGVSREGPGLERWTAEDVSSISSEGGGKCCGHLVPSKVLRVLKDLLVAAIVHCKHQSFITPGSLIVDSLREEELHLSLLASSGWRTIRFNVMPVVRRKHRVPALEAAQLMHGFPEGSLKRIISQEVALVPASAQHWRVSTDYLLTRLLAALGSFPGHRLDGLSILDRVNHESWRDGGQSPGLTFCHLKTVLLWASVLFPEPEDWAELQGAVYRLLVVLLCCLATRNLPHFLYPEWNLLKDAGLDLSTLYQHVEHFASQPEASLRIHVTHLGRSPPPRISHGVKALLQLPASNPAYWATAYFDVLLDKFQVFNIQDKNRISAMQSIFWKTKTLDSEEC</sequence>
<dbReference type="Proteomes" id="UP000248481">
    <property type="component" value="Chromosome 3"/>
</dbReference>
<dbReference type="PANTHER" id="PTHR10656">
    <property type="entry name" value="CELL FATE DETERMINING PROTEIN MAB21-RELATED"/>
    <property type="match status" value="1"/>
</dbReference>
<reference evidence="4" key="1">
    <citation type="submission" date="2025-08" db="UniProtKB">
        <authorList>
            <consortium name="RefSeq"/>
        </authorList>
    </citation>
    <scope>IDENTIFICATION</scope>
    <source>
        <tissue evidence="4">Blood</tissue>
    </source>
</reference>
<dbReference type="RefSeq" id="XP_021534695.1">
    <property type="nucleotide sequence ID" value="XM_021679020.1"/>
</dbReference>